<dbReference type="Pfam" id="PF01973">
    <property type="entry name" value="MptE-like"/>
    <property type="match status" value="1"/>
</dbReference>
<protein>
    <recommendedName>
        <fullName evidence="1">6-hydroxymethylpterin diphosphokinase MptE-like domain-containing protein</fullName>
    </recommendedName>
</protein>
<organism evidence="2 3">
    <name type="scientific">Peptoanaerobacter stomatis</name>
    <dbReference type="NCBI Taxonomy" id="796937"/>
    <lineage>
        <taxon>Bacteria</taxon>
        <taxon>Bacillati</taxon>
        <taxon>Bacillota</taxon>
        <taxon>Clostridia</taxon>
        <taxon>Peptostreptococcales</taxon>
        <taxon>Filifactoraceae</taxon>
        <taxon>Peptoanaerobacter</taxon>
    </lineage>
</organism>
<evidence type="ECO:0000259" key="1">
    <source>
        <dbReference type="Pfam" id="PF01973"/>
    </source>
</evidence>
<comment type="caution">
    <text evidence="2">The sequence shown here is derived from an EMBL/GenBank/DDBJ whole genome shotgun (WGS) entry which is preliminary data.</text>
</comment>
<reference evidence="2 3" key="1">
    <citation type="submission" date="2011-08" db="EMBL/GenBank/DDBJ databases">
        <title>The Genome Sequence of Eubacteriaceae bacterium ACC19a.</title>
        <authorList>
            <consortium name="The Broad Institute Genome Sequencing Platform"/>
            <person name="Earl A."/>
            <person name="Ward D."/>
            <person name="Feldgarden M."/>
            <person name="Gevers D."/>
            <person name="Sizova M."/>
            <person name="Hazen A."/>
            <person name="Epstein S."/>
            <person name="Young S.K."/>
            <person name="Zeng Q."/>
            <person name="Gargeya S."/>
            <person name="Fitzgerald M."/>
            <person name="Haas B."/>
            <person name="Abouelleil A."/>
            <person name="Alvarado L."/>
            <person name="Arachchi H.M."/>
            <person name="Berlin A."/>
            <person name="Brown A."/>
            <person name="Chapman S.B."/>
            <person name="Chen Z."/>
            <person name="Dunbar C."/>
            <person name="Freedman E."/>
            <person name="Gearin G."/>
            <person name="Gellesch M."/>
            <person name="Goldberg J."/>
            <person name="Griggs A."/>
            <person name="Gujja S."/>
            <person name="Heiman D."/>
            <person name="Howarth C."/>
            <person name="Larson L."/>
            <person name="Lui A."/>
            <person name="MacDonald P.J.P."/>
            <person name="Montmayeur A."/>
            <person name="Murphy C."/>
            <person name="Neiman D."/>
            <person name="Pearson M."/>
            <person name="Priest M."/>
            <person name="Roberts A."/>
            <person name="Saif S."/>
            <person name="Shea T."/>
            <person name="Shenoy N."/>
            <person name="Sisk P."/>
            <person name="Stolte C."/>
            <person name="Sykes S."/>
            <person name="Wortman J."/>
            <person name="Nusbaum C."/>
            <person name="Birren B."/>
        </authorList>
    </citation>
    <scope>NUCLEOTIDE SEQUENCE [LARGE SCALE GENOMIC DNA]</scope>
    <source>
        <strain evidence="2 3">ACC19a</strain>
    </source>
</reference>
<evidence type="ECO:0000313" key="3">
    <source>
        <dbReference type="Proteomes" id="UP000006437"/>
    </source>
</evidence>
<dbReference type="HOGENOM" id="CLU_026503_0_1_9"/>
<dbReference type="Proteomes" id="UP000006437">
    <property type="component" value="Unassembled WGS sequence"/>
</dbReference>
<name>G9WZY5_9FIRM</name>
<dbReference type="AlphaFoldDB" id="G9WZY5"/>
<accession>G9WZY5</accession>
<dbReference type="PANTHER" id="PTHR41786">
    <property type="entry name" value="MOTILITY ACCESSORY FACTOR MAF"/>
    <property type="match status" value="1"/>
</dbReference>
<evidence type="ECO:0000313" key="2">
    <source>
        <dbReference type="EMBL" id="EHL15617.1"/>
    </source>
</evidence>
<dbReference type="PANTHER" id="PTHR41786:SF1">
    <property type="entry name" value="6-HYDROXYMETHYLPTERIN DIPHOSPHOKINASE MPTE-LIKE DOMAIN-CONTAINING PROTEIN"/>
    <property type="match status" value="1"/>
</dbReference>
<proteinExistence type="predicted"/>
<dbReference type="RefSeq" id="WP_009525970.1">
    <property type="nucleotide sequence ID" value="NZ_JH414559.1"/>
</dbReference>
<feature type="domain" description="6-hydroxymethylpterin diphosphokinase MptE-like" evidence="1">
    <location>
        <begin position="177"/>
        <end position="337"/>
    </location>
</feature>
<sequence>MIKQLFDKKGKITAQIDVIQLDSSIKKYYISSRYDVEKEANDFVLNYKCSLKKINILYGLGLGYHINSLSHILDKNQKLFVFENRKDIYEFGKLHSLYDDWKDNIILKVDEDENIIISSIKKIIDKYDENDIYFFKNNACINAIHSRYSPKLKYMMENIKIFESKNKEEINSLIDYNISENIKLNDKNASIFFNKFKNIPAFLLSSGTSLKYSMDLLKNIKNKALIMTVARNMKTLDDNNIKYDMSCTLDSKIETLKHIQNVNTEKIPLFYLSSANSKMISEYKGNRFISFNDDNKYFDSKFNIDTGGSVATLGLSLLLKFGCNPIIFAGQDFAYVDNSTHIDKNDGSIKTNFQVMSNLGEILYTTANLLSFKYWFEKTIRNNKNVNFYNLSRGAVIEGTKYTDEKKIYNILKNEYEIDDVINYVISKNICKI</sequence>
<dbReference type="InterPro" id="IPR002826">
    <property type="entry name" value="MptE-like"/>
</dbReference>
<dbReference type="BioCyc" id="EBAC796937-HMP:GMGH-1749-MONOMER"/>
<dbReference type="EMBL" id="AFZE01000010">
    <property type="protein sequence ID" value="EHL15617.1"/>
    <property type="molecule type" value="Genomic_DNA"/>
</dbReference>
<gene>
    <name evidence="2" type="ORF">HMPREF9629_01741</name>
</gene>